<accession>A0A060SAW1</accession>
<dbReference type="Proteomes" id="UP000029665">
    <property type="component" value="Unassembled WGS sequence"/>
</dbReference>
<feature type="region of interest" description="Disordered" evidence="2">
    <location>
        <begin position="240"/>
        <end position="311"/>
    </location>
</feature>
<feature type="region of interest" description="Disordered" evidence="2">
    <location>
        <begin position="66"/>
        <end position="98"/>
    </location>
</feature>
<comment type="similarity">
    <text evidence="1">Belongs to the PPP4R2 family.</text>
</comment>
<protein>
    <recommendedName>
        <fullName evidence="5">PPP4R2-domain-containing protein</fullName>
    </recommendedName>
</protein>
<name>A0A060SAW1_PYCCI</name>
<evidence type="ECO:0000256" key="2">
    <source>
        <dbReference type="SAM" id="MobiDB-lite"/>
    </source>
</evidence>
<dbReference type="OrthoDB" id="341898at2759"/>
<gene>
    <name evidence="3" type="ORF">BN946_scf184785.g38</name>
</gene>
<keyword evidence="4" id="KW-1185">Reference proteome</keyword>
<dbReference type="PANTHER" id="PTHR16487:SF0">
    <property type="entry name" value="PROTEIN PHOSPHATASE 4 REGULATORY SUBUNIT 2-RELATED"/>
    <property type="match status" value="1"/>
</dbReference>
<evidence type="ECO:0000313" key="4">
    <source>
        <dbReference type="Proteomes" id="UP000029665"/>
    </source>
</evidence>
<dbReference type="GO" id="GO:0030289">
    <property type="term" value="C:protein phosphatase 4 complex"/>
    <property type="evidence" value="ECO:0007669"/>
    <property type="project" value="InterPro"/>
</dbReference>
<dbReference type="STRING" id="5643.A0A060SAW1"/>
<feature type="region of interest" description="Disordered" evidence="2">
    <location>
        <begin position="201"/>
        <end position="221"/>
    </location>
</feature>
<dbReference type="AlphaFoldDB" id="A0A060SAW1"/>
<dbReference type="GO" id="GO:0005634">
    <property type="term" value="C:nucleus"/>
    <property type="evidence" value="ECO:0007669"/>
    <property type="project" value="TreeGrafter"/>
</dbReference>
<evidence type="ECO:0000313" key="3">
    <source>
        <dbReference type="EMBL" id="CDO69533.1"/>
    </source>
</evidence>
<reference evidence="3" key="1">
    <citation type="submission" date="2014-01" db="EMBL/GenBank/DDBJ databases">
        <title>The genome of the white-rot fungus Pycnoporus cinnabarinus: a basidiomycete model with a versatile arsenal for lignocellulosic biomass breakdown.</title>
        <authorList>
            <person name="Levasseur A."/>
            <person name="Lomascolo A."/>
            <person name="Ruiz-Duenas F.J."/>
            <person name="Uzan E."/>
            <person name="Piumi F."/>
            <person name="Kues U."/>
            <person name="Ram A.F.J."/>
            <person name="Murat C."/>
            <person name="Haon M."/>
            <person name="Benoit I."/>
            <person name="Arfi Y."/>
            <person name="Chevret D."/>
            <person name="Drula E."/>
            <person name="Kwon M.J."/>
            <person name="Gouret P."/>
            <person name="Lesage-Meessen L."/>
            <person name="Lombard V."/>
            <person name="Mariette J."/>
            <person name="Noirot C."/>
            <person name="Park J."/>
            <person name="Patyshakuliyeva A."/>
            <person name="Wieneger R.A.B."/>
            <person name="Wosten H.A.B."/>
            <person name="Martin F."/>
            <person name="Coutinho P.M."/>
            <person name="de Vries R."/>
            <person name="Martinez A.T."/>
            <person name="Klopp C."/>
            <person name="Pontarotti P."/>
            <person name="Henrissat B."/>
            <person name="Record E."/>
        </authorList>
    </citation>
    <scope>NUCLEOTIDE SEQUENCE [LARGE SCALE GENOMIC DNA]</scope>
    <source>
        <strain evidence="3">BRFM137</strain>
    </source>
</reference>
<dbReference type="Pfam" id="PF09184">
    <property type="entry name" value="PPP4R2"/>
    <property type="match status" value="1"/>
</dbReference>
<feature type="compositionally biased region" description="Basic and acidic residues" evidence="2">
    <location>
        <begin position="270"/>
        <end position="280"/>
    </location>
</feature>
<dbReference type="OMA" id="HMSDHPT"/>
<evidence type="ECO:0008006" key="5">
    <source>
        <dbReference type="Google" id="ProtNLM"/>
    </source>
</evidence>
<proteinExistence type="inferred from homology"/>
<dbReference type="EMBL" id="CCBP010000047">
    <property type="protein sequence ID" value="CDO69533.1"/>
    <property type="molecule type" value="Genomic_DNA"/>
</dbReference>
<dbReference type="PANTHER" id="PTHR16487">
    <property type="entry name" value="PPP4R2-RELATED PROTEIN"/>
    <property type="match status" value="1"/>
</dbReference>
<comment type="caution">
    <text evidence="3">The sequence shown here is derived from an EMBL/GenBank/DDBJ whole genome shotgun (WGS) entry which is preliminary data.</text>
</comment>
<evidence type="ECO:0000256" key="1">
    <source>
        <dbReference type="ARBA" id="ARBA00009207"/>
    </source>
</evidence>
<dbReference type="InterPro" id="IPR015267">
    <property type="entry name" value="PPP4R2"/>
</dbReference>
<dbReference type="HOGENOM" id="CLU_056027_0_0_1"/>
<dbReference type="GO" id="GO:0005737">
    <property type="term" value="C:cytoplasm"/>
    <property type="evidence" value="ECO:0007669"/>
    <property type="project" value="TreeGrafter"/>
</dbReference>
<sequence length="311" mass="34314">MEATETYEWKEEYGDILERIASTDLVETEWPLLRNIIKDKLDQNITSYLRDGPRWEGRPPLMIVQPQQLPNGGLKLPPFSPREHDPNNPNPPPPKIDLDEKEAEEMRTSIHSQLDEIDGTPFTIQRLCELCVQPRQHYKYIGKYLRAVEKCLLVTSSWDAFPPLGEVESTYSASGHPSISTSAVSAPNTPMFSPIPFLHQDARRSKSRSPPPSPLILPGTVAGGITTAEESAEPKVMGLVDELDDPSPGHLSDHIEPISATTTVRSIHPSLEERFVKSATEESSGTEGSGGESGDVPMAQDDDEGKENKAT</sequence>
<organism evidence="3 4">
    <name type="scientific">Pycnoporus cinnabarinus</name>
    <name type="common">Cinnabar-red polypore</name>
    <name type="synonym">Trametes cinnabarina</name>
    <dbReference type="NCBI Taxonomy" id="5643"/>
    <lineage>
        <taxon>Eukaryota</taxon>
        <taxon>Fungi</taxon>
        <taxon>Dikarya</taxon>
        <taxon>Basidiomycota</taxon>
        <taxon>Agaricomycotina</taxon>
        <taxon>Agaricomycetes</taxon>
        <taxon>Polyporales</taxon>
        <taxon>Polyporaceae</taxon>
        <taxon>Trametes</taxon>
    </lineage>
</organism>
<dbReference type="GO" id="GO:0019888">
    <property type="term" value="F:protein phosphatase regulator activity"/>
    <property type="evidence" value="ECO:0007669"/>
    <property type="project" value="InterPro"/>
</dbReference>